<feature type="compositionally biased region" description="Polar residues" evidence="1">
    <location>
        <begin position="55"/>
        <end position="70"/>
    </location>
</feature>
<evidence type="ECO:0000313" key="3">
    <source>
        <dbReference type="Proteomes" id="UP000325577"/>
    </source>
</evidence>
<name>A0A5J5AKL5_9ASTE</name>
<keyword evidence="3" id="KW-1185">Reference proteome</keyword>
<proteinExistence type="predicted"/>
<sequence>MANLNLRSDDYDGTDQLQVGNGQGIDEEAPIRPANSASESVIIAVDTSLPLSIPEDTTQQALDPTTTQRSTKTHDMVTRSRSNIFKPKATSNDFVRYRLLKALLSYLDSADIEPSCYSDAVKSPY</sequence>
<feature type="region of interest" description="Disordered" evidence="1">
    <location>
        <begin position="1"/>
        <end position="31"/>
    </location>
</feature>
<reference evidence="2 3" key="1">
    <citation type="submission" date="2019-09" db="EMBL/GenBank/DDBJ databases">
        <title>A chromosome-level genome assembly of the Chinese tupelo Nyssa sinensis.</title>
        <authorList>
            <person name="Yang X."/>
            <person name="Kang M."/>
            <person name="Yang Y."/>
            <person name="Xiong H."/>
            <person name="Wang M."/>
            <person name="Zhang Z."/>
            <person name="Wang Z."/>
            <person name="Wu H."/>
            <person name="Ma T."/>
            <person name="Liu J."/>
            <person name="Xi Z."/>
        </authorList>
    </citation>
    <scope>NUCLEOTIDE SEQUENCE [LARGE SCALE GENOMIC DNA]</scope>
    <source>
        <strain evidence="2">J267</strain>
        <tissue evidence="2">Leaf</tissue>
    </source>
</reference>
<gene>
    <name evidence="2" type="ORF">F0562_005592</name>
</gene>
<accession>A0A5J5AKL5</accession>
<organism evidence="2 3">
    <name type="scientific">Nyssa sinensis</name>
    <dbReference type="NCBI Taxonomy" id="561372"/>
    <lineage>
        <taxon>Eukaryota</taxon>
        <taxon>Viridiplantae</taxon>
        <taxon>Streptophyta</taxon>
        <taxon>Embryophyta</taxon>
        <taxon>Tracheophyta</taxon>
        <taxon>Spermatophyta</taxon>
        <taxon>Magnoliopsida</taxon>
        <taxon>eudicotyledons</taxon>
        <taxon>Gunneridae</taxon>
        <taxon>Pentapetalae</taxon>
        <taxon>asterids</taxon>
        <taxon>Cornales</taxon>
        <taxon>Nyssaceae</taxon>
        <taxon>Nyssa</taxon>
    </lineage>
</organism>
<dbReference type="Proteomes" id="UP000325577">
    <property type="component" value="Linkage Group LG2"/>
</dbReference>
<dbReference type="AlphaFoldDB" id="A0A5J5AKL5"/>
<evidence type="ECO:0000256" key="1">
    <source>
        <dbReference type="SAM" id="MobiDB-lite"/>
    </source>
</evidence>
<protein>
    <submittedName>
        <fullName evidence="2">Uncharacterized protein</fullName>
    </submittedName>
</protein>
<dbReference type="EMBL" id="CM018043">
    <property type="protein sequence ID" value="KAA8530784.1"/>
    <property type="molecule type" value="Genomic_DNA"/>
</dbReference>
<evidence type="ECO:0000313" key="2">
    <source>
        <dbReference type="EMBL" id="KAA8530784.1"/>
    </source>
</evidence>
<feature type="region of interest" description="Disordered" evidence="1">
    <location>
        <begin position="54"/>
        <end position="82"/>
    </location>
</feature>